<keyword evidence="6" id="KW-1185">Reference proteome</keyword>
<evidence type="ECO:0000313" key="5">
    <source>
        <dbReference type="EMBL" id="KAK4599761.1"/>
    </source>
</evidence>
<dbReference type="Proteomes" id="UP001324115">
    <property type="component" value="Unassembled WGS sequence"/>
</dbReference>
<dbReference type="PANTHER" id="PTHR47293">
    <property type="entry name" value="JACALIN-RELATED LECTIN 3"/>
    <property type="match status" value="1"/>
</dbReference>
<dbReference type="SMART" id="SM00915">
    <property type="entry name" value="Jacalin"/>
    <property type="match status" value="1"/>
</dbReference>
<dbReference type="PANTHER" id="PTHR47293:SF66">
    <property type="entry name" value="JACALIN-RELATED LECTIN 11-RELATED"/>
    <property type="match status" value="1"/>
</dbReference>
<dbReference type="Pfam" id="PF01419">
    <property type="entry name" value="Jacalin"/>
    <property type="match status" value="1"/>
</dbReference>
<sequence>MSMEENLKVGPWGGEGGKNSWSFEANRGGISEIVIMHGWAIDAISFKSDDRSGTFQYSDKFGGNGGKTEKIMLDWPREYLTSISGTYQSVWPFGTVVIKSLHIITNVTKYGPYGYENGTPFSFLAEGGEIVGFHGRSESLVNAIGVYVKSQIPFSASNPDYTMQQELDNNTMKADVPQGVGPGGGHGGRLRGMMAYFPAQFMNCICM</sequence>
<evidence type="ECO:0000259" key="4">
    <source>
        <dbReference type="PROSITE" id="PS51752"/>
    </source>
</evidence>
<reference evidence="5 6" key="1">
    <citation type="journal article" date="2023" name="G3 (Bethesda)">
        <title>A haplotype-resolved chromosome-scale genome for Quercus rubra L. provides insights into the genetics of adaptive traits for red oak species.</title>
        <authorList>
            <person name="Kapoor B."/>
            <person name="Jenkins J."/>
            <person name="Schmutz J."/>
            <person name="Zhebentyayeva T."/>
            <person name="Kuelheim C."/>
            <person name="Coggeshall M."/>
            <person name="Heim C."/>
            <person name="Lasky J.R."/>
            <person name="Leites L."/>
            <person name="Islam-Faridi N."/>
            <person name="Romero-Severson J."/>
            <person name="DeLeo V.L."/>
            <person name="Lucas S.M."/>
            <person name="Lazic D."/>
            <person name="Gailing O."/>
            <person name="Carlson J."/>
            <person name="Staton M."/>
        </authorList>
    </citation>
    <scope>NUCLEOTIDE SEQUENCE [LARGE SCALE GENOMIC DNA]</scope>
    <source>
        <strain evidence="5">Pseudo-F2</strain>
    </source>
</reference>
<comment type="similarity">
    <text evidence="1">Belongs to the jacalin lectin family.</text>
</comment>
<dbReference type="AlphaFoldDB" id="A0AAN7FYK8"/>
<dbReference type="CDD" id="cd09612">
    <property type="entry name" value="Jacalin"/>
    <property type="match status" value="1"/>
</dbReference>
<organism evidence="5 6">
    <name type="scientific">Quercus rubra</name>
    <name type="common">Northern red oak</name>
    <name type="synonym">Quercus borealis</name>
    <dbReference type="NCBI Taxonomy" id="3512"/>
    <lineage>
        <taxon>Eukaryota</taxon>
        <taxon>Viridiplantae</taxon>
        <taxon>Streptophyta</taxon>
        <taxon>Embryophyta</taxon>
        <taxon>Tracheophyta</taxon>
        <taxon>Spermatophyta</taxon>
        <taxon>Magnoliopsida</taxon>
        <taxon>eudicotyledons</taxon>
        <taxon>Gunneridae</taxon>
        <taxon>Pentapetalae</taxon>
        <taxon>rosids</taxon>
        <taxon>fabids</taxon>
        <taxon>Fagales</taxon>
        <taxon>Fagaceae</taxon>
        <taxon>Quercus</taxon>
    </lineage>
</organism>
<protein>
    <recommendedName>
        <fullName evidence="4">Jacalin-type lectin domain-containing protein</fullName>
    </recommendedName>
</protein>
<evidence type="ECO:0000256" key="3">
    <source>
        <dbReference type="ARBA" id="ARBA00022737"/>
    </source>
</evidence>
<dbReference type="GO" id="GO:0005536">
    <property type="term" value="F:D-glucose binding"/>
    <property type="evidence" value="ECO:0007669"/>
    <property type="project" value="UniProtKB-ARBA"/>
</dbReference>
<dbReference type="SUPFAM" id="SSF51101">
    <property type="entry name" value="Mannose-binding lectins"/>
    <property type="match status" value="1"/>
</dbReference>
<dbReference type="PROSITE" id="PS51752">
    <property type="entry name" value="JACALIN_LECTIN"/>
    <property type="match status" value="1"/>
</dbReference>
<dbReference type="Gene3D" id="2.100.10.30">
    <property type="entry name" value="Jacalin-like lectin domain"/>
    <property type="match status" value="1"/>
</dbReference>
<gene>
    <name evidence="5" type="ORF">RGQ29_009696</name>
</gene>
<dbReference type="GO" id="GO:0005537">
    <property type="term" value="F:D-mannose binding"/>
    <property type="evidence" value="ECO:0007669"/>
    <property type="project" value="UniProtKB-ARBA"/>
</dbReference>
<evidence type="ECO:0000256" key="2">
    <source>
        <dbReference type="ARBA" id="ARBA00022734"/>
    </source>
</evidence>
<proteinExistence type="inferred from homology"/>
<dbReference type="FunFam" id="2.100.10.30:FF:000001">
    <property type="entry name" value="Jacalin-related lectin 33"/>
    <property type="match status" value="1"/>
</dbReference>
<dbReference type="InterPro" id="IPR001229">
    <property type="entry name" value="Jacalin-like_lectin_dom"/>
</dbReference>
<evidence type="ECO:0000313" key="6">
    <source>
        <dbReference type="Proteomes" id="UP001324115"/>
    </source>
</evidence>
<dbReference type="EMBL" id="JAXUIC010000002">
    <property type="protein sequence ID" value="KAK4599761.1"/>
    <property type="molecule type" value="Genomic_DNA"/>
</dbReference>
<keyword evidence="3" id="KW-0677">Repeat</keyword>
<name>A0AAN7FYK8_QUERU</name>
<dbReference type="InterPro" id="IPR036404">
    <property type="entry name" value="Jacalin-like_lectin_dom_sf"/>
</dbReference>
<feature type="domain" description="Jacalin-type lectin" evidence="4">
    <location>
        <begin position="6"/>
        <end position="150"/>
    </location>
</feature>
<comment type="caution">
    <text evidence="5">The sequence shown here is derived from an EMBL/GenBank/DDBJ whole genome shotgun (WGS) entry which is preliminary data.</text>
</comment>
<evidence type="ECO:0000256" key="1">
    <source>
        <dbReference type="ARBA" id="ARBA00006568"/>
    </source>
</evidence>
<keyword evidence="2" id="KW-0430">Lectin</keyword>
<dbReference type="InterPro" id="IPR033734">
    <property type="entry name" value="Jacalin-like_lectin_dom_plant"/>
</dbReference>
<accession>A0AAN7FYK8</accession>